<dbReference type="RefSeq" id="XP_002782739.1">
    <property type="nucleotide sequence ID" value="XM_002782693.1"/>
</dbReference>
<evidence type="ECO:0000313" key="2">
    <source>
        <dbReference type="EMBL" id="EER14534.1"/>
    </source>
</evidence>
<dbReference type="InParanoid" id="C5KLV9"/>
<protein>
    <submittedName>
        <fullName evidence="2">Uncharacterized protein</fullName>
    </submittedName>
</protein>
<keyword evidence="1" id="KW-0175">Coiled coil</keyword>
<organism evidence="3">
    <name type="scientific">Perkinsus marinus (strain ATCC 50983 / TXsc)</name>
    <dbReference type="NCBI Taxonomy" id="423536"/>
    <lineage>
        <taxon>Eukaryota</taxon>
        <taxon>Sar</taxon>
        <taxon>Alveolata</taxon>
        <taxon>Perkinsozoa</taxon>
        <taxon>Perkinsea</taxon>
        <taxon>Perkinsida</taxon>
        <taxon>Perkinsidae</taxon>
        <taxon>Perkinsus</taxon>
    </lineage>
</organism>
<sequence>MLTLKEERIVLLNSQIAEIRDELDRLRQRDALGLMHAKLTPADELETGGQPVLPDGGYNDHMLRYTFPLPLPNNDEQSFLVHEMRDFKVAVAEKHERLHVLPLPVLAEGEAPSRDLTWFKMEDNQWDLLAYEMLLLAYFKATDDDGNTFRMSKDEKDALRESIQMCRVRLRISATLHQQIVEMLLPDLNGHKICPPLDVRFRLYRLVAFDIKESRVPISQKIYSQWVVRQCAMVRWVVYCVQKIMGGVPDMVKNAIMDFHPSKPDSWKQMLEALNGSVQGLYLPTLL</sequence>
<accession>C5KLV9</accession>
<evidence type="ECO:0000313" key="3">
    <source>
        <dbReference type="Proteomes" id="UP000007800"/>
    </source>
</evidence>
<dbReference type="AlphaFoldDB" id="C5KLV9"/>
<gene>
    <name evidence="2" type="ORF">Pmar_PMAR009234</name>
</gene>
<keyword evidence="3" id="KW-1185">Reference proteome</keyword>
<dbReference type="GeneID" id="9045221"/>
<dbReference type="EMBL" id="GG674205">
    <property type="protein sequence ID" value="EER14534.1"/>
    <property type="molecule type" value="Genomic_DNA"/>
</dbReference>
<feature type="coiled-coil region" evidence="1">
    <location>
        <begin position="2"/>
        <end position="29"/>
    </location>
</feature>
<name>C5KLV9_PERM5</name>
<dbReference type="Proteomes" id="UP000007800">
    <property type="component" value="Unassembled WGS sequence"/>
</dbReference>
<reference evidence="2 3" key="1">
    <citation type="submission" date="2008-07" db="EMBL/GenBank/DDBJ databases">
        <authorList>
            <person name="El-Sayed N."/>
            <person name="Caler E."/>
            <person name="Inman J."/>
            <person name="Amedeo P."/>
            <person name="Hass B."/>
            <person name="Wortman J."/>
        </authorList>
    </citation>
    <scope>NUCLEOTIDE SEQUENCE [LARGE SCALE GENOMIC DNA]</scope>
    <source>
        <strain evidence="3">ATCC 50983 / TXsc</strain>
    </source>
</reference>
<evidence type="ECO:0000256" key="1">
    <source>
        <dbReference type="SAM" id="Coils"/>
    </source>
</evidence>
<proteinExistence type="predicted"/>